<proteinExistence type="predicted"/>
<name>A0A1Y2SK37_9GAMM</name>
<dbReference type="EMBL" id="MUBJ01000002">
    <property type="protein sequence ID" value="OTA17921.1"/>
    <property type="molecule type" value="Genomic_DNA"/>
</dbReference>
<dbReference type="RefSeq" id="WP_086107888.1">
    <property type="nucleotide sequence ID" value="NZ_CAWNGD010000062.1"/>
</dbReference>
<protein>
    <recommendedName>
        <fullName evidence="1">Aldos-2-ulose dehydratase beta-propeller domain-containing protein</fullName>
    </recommendedName>
</protein>
<reference evidence="2 3" key="1">
    <citation type="submission" date="2016-10" db="EMBL/GenBank/DDBJ databases">
        <title>Systematic genetic and metabolomic analysis of Xenorhabdus and Photorhabdus spp., highlights the requirements for a dual symbiotic and pathogenic life style.</title>
        <authorList>
            <person name="Tobias N.J."/>
            <person name="Wolff H."/>
            <person name="Djahanschiri B."/>
            <person name="Pidot S.J."/>
            <person name="Stinear T.P."/>
            <person name="Ebersberger I."/>
            <person name="Bode H.B."/>
        </authorList>
    </citation>
    <scope>NUCLEOTIDE SEQUENCE [LARGE SCALE GENOMIC DNA]</scope>
    <source>
        <strain evidence="2 3">DSM 22392</strain>
    </source>
</reference>
<dbReference type="InterPro" id="IPR054583">
    <property type="entry name" value="Beta-prop_AUDH"/>
</dbReference>
<dbReference type="STRING" id="351656.Xvie_00599"/>
<comment type="caution">
    <text evidence="2">The sequence shown here is derived from an EMBL/GenBank/DDBJ whole genome shotgun (WGS) entry which is preliminary data.</text>
</comment>
<sequence>MTNADSKLPIPIFEQILVADQLRDGYWLEAPDINKDGLYDLFGYGLSLGEIYWYRNPDWKKHLVVDNIRMPVGGDYADVSGNGYPDIIVCYDLYGPKGTLYDANPTGGKIDWIENPGPEFTESGRWERHYVGRTTGMHRLRAGFFTQTDRLEILGLPIVPHGNIHSLLPVVLFTKPDDVKTADEWPMEVIDNTFFRLIHGAEKKRGLIPGSDRDSLLLASDEGVTWLYYDDQKAQWIKVLIGVGELTQFESTGFRGSGDLDVGQVGGDSFAYVAAVEPFHGNTVAVYVKDKLGSPVEVATWNRFILDVFGDPNENGEGPGHQVLCADFDGDGDDEFLVALRGPWPWQGVFYYKAIDLSRGIFTRWRVSNESVARIAVADFNQNGKLDFATIAYSVPNYFVAKQARIVVHLNQIKRDVTAGDAHEA</sequence>
<organism evidence="2 3">
    <name type="scientific">Xenorhabdus vietnamensis</name>
    <dbReference type="NCBI Taxonomy" id="351656"/>
    <lineage>
        <taxon>Bacteria</taxon>
        <taxon>Pseudomonadati</taxon>
        <taxon>Pseudomonadota</taxon>
        <taxon>Gammaproteobacteria</taxon>
        <taxon>Enterobacterales</taxon>
        <taxon>Morganellaceae</taxon>
        <taxon>Xenorhabdus</taxon>
    </lineage>
</organism>
<evidence type="ECO:0000313" key="3">
    <source>
        <dbReference type="Proteomes" id="UP000194350"/>
    </source>
</evidence>
<keyword evidence="3" id="KW-1185">Reference proteome</keyword>
<accession>A0A1Y2SK37</accession>
<gene>
    <name evidence="2" type="ORF">Xvie_00599</name>
</gene>
<dbReference type="OrthoDB" id="247570at2"/>
<dbReference type="Proteomes" id="UP000194350">
    <property type="component" value="Unassembled WGS sequence"/>
</dbReference>
<dbReference type="Gene3D" id="2.130.10.130">
    <property type="entry name" value="Integrin alpha, N-terminal"/>
    <property type="match status" value="1"/>
</dbReference>
<evidence type="ECO:0000313" key="2">
    <source>
        <dbReference type="EMBL" id="OTA17921.1"/>
    </source>
</evidence>
<feature type="domain" description="Aldos-2-ulose dehydratase beta-propeller" evidence="1">
    <location>
        <begin position="107"/>
        <end position="290"/>
    </location>
</feature>
<dbReference type="SUPFAM" id="SSF69318">
    <property type="entry name" value="Integrin alpha N-terminal domain"/>
    <property type="match status" value="1"/>
</dbReference>
<dbReference type="InterPro" id="IPR028994">
    <property type="entry name" value="Integrin_alpha_N"/>
</dbReference>
<dbReference type="AlphaFoldDB" id="A0A1Y2SK37"/>
<evidence type="ECO:0000259" key="1">
    <source>
        <dbReference type="Pfam" id="PF22301"/>
    </source>
</evidence>
<dbReference type="Pfam" id="PF22301">
    <property type="entry name" value="AUDH_beta_propeller"/>
    <property type="match status" value="1"/>
</dbReference>